<proteinExistence type="inferred from homology"/>
<evidence type="ECO:0000256" key="1">
    <source>
        <dbReference type="ARBA" id="ARBA00008779"/>
    </source>
</evidence>
<gene>
    <name evidence="7" type="ORF">AFUS01_LOCUS47189</name>
</gene>
<evidence type="ECO:0000256" key="4">
    <source>
        <dbReference type="SAM" id="Coils"/>
    </source>
</evidence>
<feature type="region of interest" description="Disordered" evidence="5">
    <location>
        <begin position="1"/>
        <end position="122"/>
    </location>
</feature>
<dbReference type="OrthoDB" id="96314at2759"/>
<dbReference type="InterPro" id="IPR024607">
    <property type="entry name" value="Sulfatase_CS"/>
</dbReference>
<keyword evidence="3" id="KW-0325">Glycoprotein</keyword>
<dbReference type="PANTHER" id="PTHR43108">
    <property type="entry name" value="N-ACETYLGLUCOSAMINE-6-SULFATASE FAMILY MEMBER"/>
    <property type="match status" value="1"/>
</dbReference>
<feature type="region of interest" description="Disordered" evidence="5">
    <location>
        <begin position="289"/>
        <end position="329"/>
    </location>
</feature>
<dbReference type="GO" id="GO:0008449">
    <property type="term" value="F:N-acetylglucosamine-6-sulfatase activity"/>
    <property type="evidence" value="ECO:0007669"/>
    <property type="project" value="TreeGrafter"/>
</dbReference>
<feature type="region of interest" description="Disordered" evidence="5">
    <location>
        <begin position="337"/>
        <end position="356"/>
    </location>
</feature>
<comment type="similarity">
    <text evidence="1">Belongs to the sulfatase family.</text>
</comment>
<name>A0A8J2LUK7_9HEXA</name>
<dbReference type="GO" id="GO:0005539">
    <property type="term" value="F:glycosaminoglycan binding"/>
    <property type="evidence" value="ECO:0007669"/>
    <property type="project" value="TreeGrafter"/>
</dbReference>
<evidence type="ECO:0000313" key="7">
    <source>
        <dbReference type="EMBL" id="CAG7838196.1"/>
    </source>
</evidence>
<dbReference type="Proteomes" id="UP000708208">
    <property type="component" value="Unassembled WGS sequence"/>
</dbReference>
<protein>
    <recommendedName>
        <fullName evidence="6">Sulfatase N-terminal domain-containing protein</fullName>
    </recommendedName>
</protein>
<organism evidence="7 8">
    <name type="scientific">Allacma fusca</name>
    <dbReference type="NCBI Taxonomy" id="39272"/>
    <lineage>
        <taxon>Eukaryota</taxon>
        <taxon>Metazoa</taxon>
        <taxon>Ecdysozoa</taxon>
        <taxon>Arthropoda</taxon>
        <taxon>Hexapoda</taxon>
        <taxon>Collembola</taxon>
        <taxon>Symphypleona</taxon>
        <taxon>Sminthuridae</taxon>
        <taxon>Allacma</taxon>
    </lineage>
</organism>
<feature type="compositionally biased region" description="Low complexity" evidence="5">
    <location>
        <begin position="311"/>
        <end position="320"/>
    </location>
</feature>
<accession>A0A8J2LUK7</accession>
<evidence type="ECO:0000256" key="2">
    <source>
        <dbReference type="ARBA" id="ARBA00022729"/>
    </source>
</evidence>
<dbReference type="AlphaFoldDB" id="A0A8J2LUK7"/>
<dbReference type="PROSITE" id="PS00149">
    <property type="entry name" value="SULFATASE_2"/>
    <property type="match status" value="1"/>
</dbReference>
<feature type="compositionally biased region" description="Low complexity" evidence="5">
    <location>
        <begin position="75"/>
        <end position="84"/>
    </location>
</feature>
<dbReference type="InterPro" id="IPR000917">
    <property type="entry name" value="Sulfatase_N"/>
</dbReference>
<sequence>MLIHCQQIEEGRTSHGKVGRRRQGSKQRNGNGNSSVNNNNKLWGGPRRRNNNDPIVITDDENPLFPPRSDSFWKSESQSRSGSSNNKRHGKKRQHSEDARVERVQPEIKTPKIPPPPPIEDPAERPNIILIITDDQDVELGSMNYMPETLKEFQDNGIEFRHGYVTTPMCCPSRSSMLTGLYVHNHQVFTNNDNCSSIQWRQKYEKKTFAYQLQSGGYYTSYIGKYLNKYDGSHIPQGWDEWNTLLMNSRFYNYTINRNGRKFRYGNNYQFDYYPDLITNDTLDFLNRAGGLAPDPTSTPPPIDVSEDPSSESGSNSEESTTAAPKQPLTPKKPFLLVVSYPSPHGPEDSAPQYSHLFMNSTPHHTPSYNHAPNLDKQWILRVTDKMTPQLQTFTNLLMTKRLQTLQSVDVSVKQIFNKLRETRLIENTYIFYTSDHGYHVGQFGLIKEIGSLPVPGWVDGRSMLPLIKHYTQQGNNATLNAIQSWGHTFVIESSGRREPISAPTTDSVKKKRKIHRQEEQALEEEETLNNLCLMHPYPCMPQQKKYCKMERSRIRFRKCRAGYDYHISNLSKCSCPSRRKRSSDWDTQRIQIDEEIEELKLKIESLREKRRKLRLQWILNLNQRGNLSLAVTRGDSMEIKKKLDEEIEEELEVPPVFHHSEEEVEEEEEEDFQIERSKNKVRFPEGRRKKPKMRGFSRIGQEEEDERECDCQQNLNPRVLKQIERDERKRRKLMSKIRKKQRFLNRIDDPRVRLQAETCGTEEKMNCFWHDADHWRTPPLWRDGSFCFCMNSNNNTFTCLRSINATHNYLYCHFITGFKMYFNLREDPHELRNLIGSLPAPSEDWMLNQLFHLKKCQGTLDCWPDSVESAPSPMIYEETTEANIWPQILGRRGWKGKRKSRNGRRKQY</sequence>
<dbReference type="PROSITE" id="PS00523">
    <property type="entry name" value="SULFATASE_1"/>
    <property type="match status" value="1"/>
</dbReference>
<dbReference type="PANTHER" id="PTHR43108:SF16">
    <property type="entry name" value="EXTRACELLULAR SULFATASE SULF-1 HOMOLOG"/>
    <property type="match status" value="1"/>
</dbReference>
<dbReference type="EMBL" id="CAJVCH010571666">
    <property type="protein sequence ID" value="CAG7838196.1"/>
    <property type="molecule type" value="Genomic_DNA"/>
</dbReference>
<evidence type="ECO:0000256" key="5">
    <source>
        <dbReference type="SAM" id="MobiDB-lite"/>
    </source>
</evidence>
<keyword evidence="4" id="KW-0175">Coiled coil</keyword>
<dbReference type="CDD" id="cd16147">
    <property type="entry name" value="G6S"/>
    <property type="match status" value="1"/>
</dbReference>
<feature type="compositionally biased region" description="Basic and acidic residues" evidence="5">
    <location>
        <begin position="95"/>
        <end position="110"/>
    </location>
</feature>
<reference evidence="7" key="1">
    <citation type="submission" date="2021-06" db="EMBL/GenBank/DDBJ databases">
        <authorList>
            <person name="Hodson N. C."/>
            <person name="Mongue J. A."/>
            <person name="Jaron S. K."/>
        </authorList>
    </citation>
    <scope>NUCLEOTIDE SEQUENCE</scope>
</reference>
<feature type="compositionally biased region" description="Basic residues" evidence="5">
    <location>
        <begin position="14"/>
        <end position="25"/>
    </location>
</feature>
<evidence type="ECO:0000313" key="8">
    <source>
        <dbReference type="Proteomes" id="UP000708208"/>
    </source>
</evidence>
<feature type="domain" description="Sulfatase N-terminal" evidence="6">
    <location>
        <begin position="126"/>
        <end position="461"/>
    </location>
</feature>
<feature type="coiled-coil region" evidence="4">
    <location>
        <begin position="590"/>
        <end position="617"/>
    </location>
</feature>
<evidence type="ECO:0000259" key="6">
    <source>
        <dbReference type="Pfam" id="PF00884"/>
    </source>
</evidence>
<evidence type="ECO:0000256" key="3">
    <source>
        <dbReference type="ARBA" id="ARBA00023180"/>
    </source>
</evidence>
<comment type="caution">
    <text evidence="7">The sequence shown here is derived from an EMBL/GenBank/DDBJ whole genome shotgun (WGS) entry which is preliminary data.</text>
</comment>
<feature type="compositionally biased region" description="Low complexity" evidence="5">
    <location>
        <begin position="29"/>
        <end position="40"/>
    </location>
</feature>
<keyword evidence="2" id="KW-0732">Signal</keyword>
<keyword evidence="8" id="KW-1185">Reference proteome</keyword>
<dbReference type="Pfam" id="PF00884">
    <property type="entry name" value="Sulfatase"/>
    <property type="match status" value="1"/>
</dbReference>